<dbReference type="CDD" id="cd08760">
    <property type="entry name" value="Cyt_b561_FRRS1_like"/>
    <property type="match status" value="1"/>
</dbReference>
<feature type="transmembrane region" description="Helical" evidence="7">
    <location>
        <begin position="313"/>
        <end position="330"/>
    </location>
</feature>
<name>A0A2C5Y475_9HYPO</name>
<feature type="transmembrane region" description="Helical" evidence="7">
    <location>
        <begin position="281"/>
        <end position="301"/>
    </location>
</feature>
<gene>
    <name evidence="10" type="ORF">CDD81_5788</name>
</gene>
<dbReference type="Pfam" id="PF16010">
    <property type="entry name" value="CDH-cyt"/>
    <property type="match status" value="1"/>
</dbReference>
<keyword evidence="2" id="KW-0813">Transport</keyword>
<evidence type="ECO:0000256" key="8">
    <source>
        <dbReference type="SAM" id="SignalP"/>
    </source>
</evidence>
<keyword evidence="3 7" id="KW-0812">Transmembrane</keyword>
<dbReference type="OrthoDB" id="19261at2759"/>
<keyword evidence="8" id="KW-0732">Signal</keyword>
<dbReference type="Gene3D" id="2.60.40.1210">
    <property type="entry name" value="Cellobiose dehydrogenase, cytochrome domain"/>
    <property type="match status" value="1"/>
</dbReference>
<feature type="transmembrane region" description="Helical" evidence="7">
    <location>
        <begin position="376"/>
        <end position="397"/>
    </location>
</feature>
<feature type="domain" description="Cytochrome b561" evidence="9">
    <location>
        <begin position="214"/>
        <end position="406"/>
    </location>
</feature>
<evidence type="ECO:0000259" key="9">
    <source>
        <dbReference type="PROSITE" id="PS50939"/>
    </source>
</evidence>
<comment type="caution">
    <text evidence="10">The sequence shown here is derived from an EMBL/GenBank/DDBJ whole genome shotgun (WGS) entry which is preliminary data.</text>
</comment>
<feature type="transmembrane region" description="Helical" evidence="7">
    <location>
        <begin position="351"/>
        <end position="370"/>
    </location>
</feature>
<dbReference type="SMART" id="SM00665">
    <property type="entry name" value="B561"/>
    <property type="match status" value="1"/>
</dbReference>
<evidence type="ECO:0000256" key="3">
    <source>
        <dbReference type="ARBA" id="ARBA00022692"/>
    </source>
</evidence>
<dbReference type="GO" id="GO:0016020">
    <property type="term" value="C:membrane"/>
    <property type="evidence" value="ECO:0007669"/>
    <property type="project" value="UniProtKB-SubCell"/>
</dbReference>
<evidence type="ECO:0000313" key="10">
    <source>
        <dbReference type="EMBL" id="PHH63507.1"/>
    </source>
</evidence>
<dbReference type="PANTHER" id="PTHR47797:SF3">
    <property type="entry name" value="CYTOCHROME B561 DOMAIN-CONTAINING PROTEIN"/>
    <property type="match status" value="1"/>
</dbReference>
<evidence type="ECO:0000313" key="11">
    <source>
        <dbReference type="Proteomes" id="UP000226192"/>
    </source>
</evidence>
<evidence type="ECO:0000256" key="4">
    <source>
        <dbReference type="ARBA" id="ARBA00022982"/>
    </source>
</evidence>
<dbReference type="SUPFAM" id="SSF49344">
    <property type="entry name" value="CBD9-like"/>
    <property type="match status" value="1"/>
</dbReference>
<keyword evidence="5 7" id="KW-1133">Transmembrane helix</keyword>
<accession>A0A2C5Y475</accession>
<dbReference type="AlphaFoldDB" id="A0A2C5Y475"/>
<dbReference type="Gene3D" id="1.20.120.1770">
    <property type="match status" value="1"/>
</dbReference>
<keyword evidence="6 7" id="KW-0472">Membrane</keyword>
<comment type="subcellular location">
    <subcellularLocation>
        <location evidence="1">Membrane</location>
    </subcellularLocation>
</comment>
<evidence type="ECO:0000256" key="7">
    <source>
        <dbReference type="SAM" id="Phobius"/>
    </source>
</evidence>
<dbReference type="InterPro" id="IPR015920">
    <property type="entry name" value="Cellobiose_DH-like_cyt"/>
</dbReference>
<evidence type="ECO:0000256" key="6">
    <source>
        <dbReference type="ARBA" id="ARBA00023136"/>
    </source>
</evidence>
<protein>
    <recommendedName>
        <fullName evidence="9">Cytochrome b561 domain-containing protein</fullName>
    </recommendedName>
</protein>
<reference evidence="10 11" key="1">
    <citation type="submission" date="2017-06" db="EMBL/GenBank/DDBJ databases">
        <title>Ant-infecting Ophiocordyceps genomes reveal a high diversity of potential behavioral manipulation genes and a possible major role for enterotoxins.</title>
        <authorList>
            <person name="De Bekker C."/>
            <person name="Evans H.C."/>
            <person name="Brachmann A."/>
            <person name="Hughes D.P."/>
        </authorList>
    </citation>
    <scope>NUCLEOTIDE SEQUENCE [LARGE SCALE GENOMIC DNA]</scope>
    <source>
        <strain evidence="10 11">Map64</strain>
    </source>
</reference>
<dbReference type="InterPro" id="IPR006593">
    <property type="entry name" value="Cyt_b561/ferric_Rdtase_TM"/>
</dbReference>
<feature type="transmembrane region" description="Helical" evidence="7">
    <location>
        <begin position="249"/>
        <end position="269"/>
    </location>
</feature>
<evidence type="ECO:0000256" key="2">
    <source>
        <dbReference type="ARBA" id="ARBA00022448"/>
    </source>
</evidence>
<dbReference type="EMBL" id="NJET01000048">
    <property type="protein sequence ID" value="PHH63507.1"/>
    <property type="molecule type" value="Genomic_DNA"/>
</dbReference>
<dbReference type="STRING" id="1399860.A0A2C5Y475"/>
<evidence type="ECO:0000256" key="5">
    <source>
        <dbReference type="ARBA" id="ARBA00022989"/>
    </source>
</evidence>
<feature type="signal peptide" evidence="8">
    <location>
        <begin position="1"/>
        <end position="20"/>
    </location>
</feature>
<dbReference type="Proteomes" id="UP000226192">
    <property type="component" value="Unassembled WGS sequence"/>
</dbReference>
<organism evidence="10 11">
    <name type="scientific">Ophiocordyceps australis</name>
    <dbReference type="NCBI Taxonomy" id="1399860"/>
    <lineage>
        <taxon>Eukaryota</taxon>
        <taxon>Fungi</taxon>
        <taxon>Dikarya</taxon>
        <taxon>Ascomycota</taxon>
        <taxon>Pezizomycotina</taxon>
        <taxon>Sordariomycetes</taxon>
        <taxon>Hypocreomycetidae</taxon>
        <taxon>Hypocreales</taxon>
        <taxon>Ophiocordycipitaceae</taxon>
        <taxon>Ophiocordyceps</taxon>
    </lineage>
</organism>
<sequence length="440" mass="47707">MLLPILLLLLLLHPTPCTPASPIQYCRFGHSHGQADFCISMSLRPNHTTSSHDLFLSMTVTRSHPKGWTAVGTGPVMAGALMFIVYGDVDLGQPPTLSIRTVHGHRQPWPVTRRDLGAADVQVLRATWFPVDGIATVQAQVAAVCWSCDEFLDAGQPEGGVVQPWLWAWNNEQRFSDFALDAELEMHEHHDKSGGWGNFYADMAQALDKDDVSRPPRIRGGVAMIGTSHSPYAATGITAALRARPLPHVHALFMMTAFLLFFPLGVMAMRSRSPRSYTHHWMLQALASASTLAGAITAFFMSGTAALRSPHGAIGLLLLLLIPVQAMAGLRHHVLFLRLGRRTLVSHTHMWLGRAMLVAGWANVLAGLVLAGAGAAAVGVTATVVVLDAVGVAAWVLRAARRRRREAEAIKTEASMPLAERGVDKYFALEPPSDEGSDQE</sequence>
<proteinExistence type="predicted"/>
<dbReference type="Pfam" id="PF03188">
    <property type="entry name" value="Cytochrom_B561"/>
    <property type="match status" value="1"/>
</dbReference>
<feature type="chain" id="PRO_5012383491" description="Cytochrome b561 domain-containing protein" evidence="8">
    <location>
        <begin position="21"/>
        <end position="440"/>
    </location>
</feature>
<dbReference type="CDD" id="cd09630">
    <property type="entry name" value="CDH_like_cytochrome"/>
    <property type="match status" value="1"/>
</dbReference>
<dbReference type="PROSITE" id="PS50939">
    <property type="entry name" value="CYTOCHROME_B561"/>
    <property type="match status" value="1"/>
</dbReference>
<keyword evidence="11" id="KW-1185">Reference proteome</keyword>
<evidence type="ECO:0000256" key="1">
    <source>
        <dbReference type="ARBA" id="ARBA00004370"/>
    </source>
</evidence>
<keyword evidence="4" id="KW-0249">Electron transport</keyword>
<dbReference type="PANTHER" id="PTHR47797">
    <property type="entry name" value="DEHYDROGENASE, PUTATIVE (AFU_ORTHOLOGUE AFUA_8G05805)-RELATED"/>
    <property type="match status" value="1"/>
</dbReference>